<dbReference type="Proteomes" id="UP000620124">
    <property type="component" value="Unassembled WGS sequence"/>
</dbReference>
<organism evidence="1 2">
    <name type="scientific">Mycena venus</name>
    <dbReference type="NCBI Taxonomy" id="2733690"/>
    <lineage>
        <taxon>Eukaryota</taxon>
        <taxon>Fungi</taxon>
        <taxon>Dikarya</taxon>
        <taxon>Basidiomycota</taxon>
        <taxon>Agaricomycotina</taxon>
        <taxon>Agaricomycetes</taxon>
        <taxon>Agaricomycetidae</taxon>
        <taxon>Agaricales</taxon>
        <taxon>Marasmiineae</taxon>
        <taxon>Mycenaceae</taxon>
        <taxon>Mycena</taxon>
    </lineage>
</organism>
<keyword evidence="2" id="KW-1185">Reference proteome</keyword>
<comment type="caution">
    <text evidence="1">The sequence shown here is derived from an EMBL/GenBank/DDBJ whole genome shotgun (WGS) entry which is preliminary data.</text>
</comment>
<name>A0A8H7CQ32_9AGAR</name>
<accession>A0A8H7CQ32</accession>
<evidence type="ECO:0000313" key="2">
    <source>
        <dbReference type="Proteomes" id="UP000620124"/>
    </source>
</evidence>
<gene>
    <name evidence="1" type="ORF">MVEN_01622700</name>
</gene>
<dbReference type="OrthoDB" id="2735833at2759"/>
<dbReference type="AlphaFoldDB" id="A0A8H7CQ32"/>
<protein>
    <submittedName>
        <fullName evidence="1">Uncharacterized protein</fullName>
    </submittedName>
</protein>
<dbReference type="EMBL" id="JACAZI010000013">
    <property type="protein sequence ID" value="KAF7346000.1"/>
    <property type="molecule type" value="Genomic_DNA"/>
</dbReference>
<reference evidence="1" key="1">
    <citation type="submission" date="2020-05" db="EMBL/GenBank/DDBJ databases">
        <title>Mycena genomes resolve the evolution of fungal bioluminescence.</title>
        <authorList>
            <person name="Tsai I.J."/>
        </authorList>
    </citation>
    <scope>NUCLEOTIDE SEQUENCE</scope>
    <source>
        <strain evidence="1">CCC161011</strain>
    </source>
</reference>
<sequence length="265" mass="29865">MLHISNSVTLAPQLADIFSPKKGESGVATIGKIVKDFKFANVDVKSEDSFLHEQLAPAFGRVLTKDYLKEIDDDLKIMIAATNRELAKRTWDKVISVCMSNPLMEPMDSPQSNIVRAHTLNKAGSNGFTIDRVCNTGVVNEVYSWFINLIADEDVINSIEFNIKVLSNVVATTGAVINDFAGFLTRKERQELTIVDIGVLRYPDLEQYFKVFRIQLTAWRESKAVTVVGKDSNGITGQYNMRKFQPRVSVIEKMNPKIQEKARYR</sequence>
<evidence type="ECO:0000313" key="1">
    <source>
        <dbReference type="EMBL" id="KAF7346000.1"/>
    </source>
</evidence>
<proteinExistence type="predicted"/>